<name>A0ABY7FGP5_MYAAR</name>
<evidence type="ECO:0000313" key="6">
    <source>
        <dbReference type="EMBL" id="WAR21348.1"/>
    </source>
</evidence>
<evidence type="ECO:0000259" key="5">
    <source>
        <dbReference type="PROSITE" id="PS51253"/>
    </source>
</evidence>
<feature type="compositionally biased region" description="Basic and acidic residues" evidence="4">
    <location>
        <begin position="1"/>
        <end position="17"/>
    </location>
</feature>
<dbReference type="InterPro" id="IPR006600">
    <property type="entry name" value="HTH_CenpB_DNA-bd_dom"/>
</dbReference>
<evidence type="ECO:0000256" key="3">
    <source>
        <dbReference type="ARBA" id="ARBA00023242"/>
    </source>
</evidence>
<gene>
    <name evidence="6" type="ORF">MAR_015322</name>
</gene>
<keyword evidence="2" id="KW-0238">DNA-binding</keyword>
<reference evidence="6" key="1">
    <citation type="submission" date="2022-11" db="EMBL/GenBank/DDBJ databases">
        <title>Centuries of genome instability and evolution in soft-shell clam transmissible cancer (bioRxiv).</title>
        <authorList>
            <person name="Hart S.F.M."/>
            <person name="Yonemitsu M.A."/>
            <person name="Giersch R.M."/>
            <person name="Beal B.F."/>
            <person name="Arriagada G."/>
            <person name="Davis B.W."/>
            <person name="Ostrander E.A."/>
            <person name="Goff S.P."/>
            <person name="Metzger M.J."/>
        </authorList>
    </citation>
    <scope>NUCLEOTIDE SEQUENCE</scope>
    <source>
        <strain evidence="6">MELC-2E11</strain>
        <tissue evidence="6">Siphon/mantle</tissue>
    </source>
</reference>
<proteinExistence type="predicted"/>
<evidence type="ECO:0000256" key="1">
    <source>
        <dbReference type="ARBA" id="ARBA00004123"/>
    </source>
</evidence>
<feature type="region of interest" description="Disordered" evidence="4">
    <location>
        <begin position="1"/>
        <end position="53"/>
    </location>
</feature>
<dbReference type="InterPro" id="IPR051507">
    <property type="entry name" value="PcG_RING_finger"/>
</dbReference>
<dbReference type="Pfam" id="PF03221">
    <property type="entry name" value="HTH_Tnp_Tc5"/>
    <property type="match status" value="1"/>
</dbReference>
<protein>
    <submittedName>
        <fullName evidence="6">PCGF6-like protein</fullName>
    </submittedName>
</protein>
<feature type="compositionally biased region" description="Acidic residues" evidence="4">
    <location>
        <begin position="155"/>
        <end position="164"/>
    </location>
</feature>
<organism evidence="6 7">
    <name type="scientific">Mya arenaria</name>
    <name type="common">Soft-shell clam</name>
    <dbReference type="NCBI Taxonomy" id="6604"/>
    <lineage>
        <taxon>Eukaryota</taxon>
        <taxon>Metazoa</taxon>
        <taxon>Spiralia</taxon>
        <taxon>Lophotrochozoa</taxon>
        <taxon>Mollusca</taxon>
        <taxon>Bivalvia</taxon>
        <taxon>Autobranchia</taxon>
        <taxon>Heteroconchia</taxon>
        <taxon>Euheterodonta</taxon>
        <taxon>Imparidentia</taxon>
        <taxon>Neoheterodontei</taxon>
        <taxon>Myida</taxon>
        <taxon>Myoidea</taxon>
        <taxon>Myidae</taxon>
        <taxon>Mya</taxon>
    </lineage>
</organism>
<feature type="region of interest" description="Disordered" evidence="4">
    <location>
        <begin position="114"/>
        <end position="188"/>
    </location>
</feature>
<dbReference type="PROSITE" id="PS51253">
    <property type="entry name" value="HTH_CENPB"/>
    <property type="match status" value="1"/>
</dbReference>
<evidence type="ECO:0000313" key="7">
    <source>
        <dbReference type="Proteomes" id="UP001164746"/>
    </source>
</evidence>
<dbReference type="Gene3D" id="3.10.20.90">
    <property type="entry name" value="Phosphatidylinositol 3-kinase Catalytic Subunit, Chain A, domain 1"/>
    <property type="match status" value="1"/>
</dbReference>
<feature type="domain" description="HTH CENPB-type" evidence="5">
    <location>
        <begin position="235"/>
        <end position="305"/>
    </location>
</feature>
<feature type="region of interest" description="Disordered" evidence="4">
    <location>
        <begin position="368"/>
        <end position="389"/>
    </location>
</feature>
<sequence>MQKEESSDRSTPESRDNDDVEDNNSNSNSSSGAGLEADAKSCEGGQKQADHKIEDVDISNVEIKTIEPDDDDLFAFLNNTDEDLVGEPMLGPGEHVAMTEEEIKQKELYRYLTNSDPTKLRSCEVTPAPTPAHSSDDSSGESGSESGSTEHLESSEEEEEEEVVENDRSPELNASESDSITPEKKKRGFTEDRKLEIMKYAVSMGTNKASQLYKVGRSTINNWLNSSHLCPKGGLKLGRPLSYPRDLEYKLRDIVLKKLESGEEVTTDDLRSYGKTVIQEVSPDFKASRSWLIAFIRRHNLWFNGRYIRLKTVGGEQGLESGEESGSGGEDHLERLDRMIQDIVYKILPNIAETEMKHIEEFYEAHPEVEPKEIQEPPPKPKISPREKELRKPTPALVSLILEAEEEEPQASQLEKRYVRVTSTASLDNVCNFLKTKLELNDEKEVELFCCGDMVELGTLQDIKDKFYTEEDNLLLLQYRVRDI</sequence>
<keyword evidence="7" id="KW-1185">Reference proteome</keyword>
<dbReference type="SUPFAM" id="SSF54236">
    <property type="entry name" value="Ubiquitin-like"/>
    <property type="match status" value="1"/>
</dbReference>
<dbReference type="EMBL" id="CP111023">
    <property type="protein sequence ID" value="WAR21348.1"/>
    <property type="molecule type" value="Genomic_DNA"/>
</dbReference>
<keyword evidence="3" id="KW-0539">Nucleus</keyword>
<evidence type="ECO:0000256" key="2">
    <source>
        <dbReference type="ARBA" id="ARBA00023125"/>
    </source>
</evidence>
<evidence type="ECO:0000256" key="4">
    <source>
        <dbReference type="SAM" id="MobiDB-lite"/>
    </source>
</evidence>
<dbReference type="InterPro" id="IPR029071">
    <property type="entry name" value="Ubiquitin-like_domsf"/>
</dbReference>
<dbReference type="Proteomes" id="UP001164746">
    <property type="component" value="Chromosome 12"/>
</dbReference>
<accession>A0ABY7FGP5</accession>
<dbReference type="PANTHER" id="PTHR45893">
    <property type="entry name" value="POLYCOMB GROUP RING FINGER PROTEIN"/>
    <property type="match status" value="1"/>
</dbReference>
<comment type="subcellular location">
    <subcellularLocation>
        <location evidence="1">Nucleus</location>
    </subcellularLocation>
</comment>